<feature type="compositionally biased region" description="Basic and acidic residues" evidence="9">
    <location>
        <begin position="28"/>
        <end position="37"/>
    </location>
</feature>
<comment type="subcellular location">
    <subcellularLocation>
        <location evidence="8">Nucleus</location>
    </subcellularLocation>
</comment>
<dbReference type="GO" id="GO:0003700">
    <property type="term" value="F:DNA-binding transcription factor activity"/>
    <property type="evidence" value="ECO:0007669"/>
    <property type="project" value="InterPro"/>
</dbReference>
<dbReference type="GO" id="GO:0005634">
    <property type="term" value="C:nucleus"/>
    <property type="evidence" value="ECO:0007669"/>
    <property type="project" value="UniProtKB-SubCell"/>
</dbReference>
<keyword evidence="4" id="KW-0805">Transcription regulation</keyword>
<accession>A0AAF1AQ75</accession>
<keyword evidence="1" id="KW-0479">Metal-binding</keyword>
<dbReference type="PROSITE" id="PS50884">
    <property type="entry name" value="ZF_DOF_2"/>
    <property type="match status" value="1"/>
</dbReference>
<dbReference type="PANTHER" id="PTHR31089">
    <property type="entry name" value="CYCLIC DOF FACTOR 2"/>
    <property type="match status" value="1"/>
</dbReference>
<dbReference type="InterPro" id="IPR003851">
    <property type="entry name" value="Znf_Dof"/>
</dbReference>
<name>A0AAF1AQ75_DAUCS</name>
<reference evidence="11" key="2">
    <citation type="submission" date="2022-03" db="EMBL/GenBank/DDBJ databases">
        <title>Draft title - Genomic analysis of global carrot germplasm unveils the trajectory of domestication and the origin of high carotenoid orange carrot.</title>
        <authorList>
            <person name="Iorizzo M."/>
            <person name="Ellison S."/>
            <person name="Senalik D."/>
            <person name="Macko-Podgorni A."/>
            <person name="Grzebelus D."/>
            <person name="Bostan H."/>
            <person name="Rolling W."/>
            <person name="Curaba J."/>
            <person name="Simon P."/>
        </authorList>
    </citation>
    <scope>NUCLEOTIDE SEQUENCE</scope>
    <source>
        <tissue evidence="11">Leaf</tissue>
    </source>
</reference>
<dbReference type="PROSITE" id="PS01361">
    <property type="entry name" value="ZF_DOF_1"/>
    <property type="match status" value="1"/>
</dbReference>
<feature type="compositionally biased region" description="Polar residues" evidence="9">
    <location>
        <begin position="324"/>
        <end position="344"/>
    </location>
</feature>
<keyword evidence="3" id="KW-0862">Zinc</keyword>
<keyword evidence="12" id="KW-1185">Reference proteome</keyword>
<protein>
    <recommendedName>
        <fullName evidence="10">Dof-type domain-containing protein</fullName>
    </recommendedName>
</protein>
<keyword evidence="7 8" id="KW-0539">Nucleus</keyword>
<dbReference type="GO" id="GO:0003677">
    <property type="term" value="F:DNA binding"/>
    <property type="evidence" value="ECO:0007669"/>
    <property type="project" value="UniProtKB-UniRule"/>
</dbReference>
<dbReference type="Proteomes" id="UP000077755">
    <property type="component" value="Chromosome 2"/>
</dbReference>
<keyword evidence="2 8" id="KW-0863">Zinc-finger</keyword>
<evidence type="ECO:0000256" key="5">
    <source>
        <dbReference type="ARBA" id="ARBA00023125"/>
    </source>
</evidence>
<evidence type="ECO:0000313" key="12">
    <source>
        <dbReference type="Proteomes" id="UP000077755"/>
    </source>
</evidence>
<feature type="compositionally biased region" description="Basic and acidic residues" evidence="9">
    <location>
        <begin position="56"/>
        <end position="78"/>
    </location>
</feature>
<keyword evidence="6" id="KW-0804">Transcription</keyword>
<evidence type="ECO:0000313" key="11">
    <source>
        <dbReference type="EMBL" id="WOG88847.1"/>
    </source>
</evidence>
<evidence type="ECO:0000256" key="4">
    <source>
        <dbReference type="ARBA" id="ARBA00023015"/>
    </source>
</evidence>
<evidence type="ECO:0000256" key="9">
    <source>
        <dbReference type="SAM" id="MobiDB-lite"/>
    </source>
</evidence>
<sequence>MSEVKDPSIKLFGKTIQRFDALLHHDKLISSSKDPRTPDSSAEELIGQETSSGMTEDPKIPNDNKETVSLETDNKEDQSDLSNSDGKTLKKPDKLLPCPRCNSMDTKFCYYNNYNISQPRHFCKGCHRYWTAGGTMRNVPVGSGRRKSKSSTASLYRHILTSDAVQVARAEAANRINHPTASVLTFGSEPPLCESMASSLFLANKSQNCVKIGFNSDKQQTPVTYRNGENADDYSCGSSSTVPNPIEKGFSGGPESVLPTTVQGSPVHVPCFPMPPWPYPWNNAVQWRPQTPPTTGPSVYPVSFYPPPPYWGCMVPNSWNMPYPSQQPSSPNHPALRSSPNSLTLGKHSRDGGMLRPSQPGMGDPLNKKDPIRRLLVPKTLRINQSIGAAQSSKWPTLGIKTGNTDSGTGASLTNAFLPRATKKNHIMETSQVLQANPAAMTRSSNFHETT</sequence>
<proteinExistence type="predicted"/>
<dbReference type="Pfam" id="PF02701">
    <property type="entry name" value="Zn_ribbon_Dof"/>
    <property type="match status" value="1"/>
</dbReference>
<feature type="region of interest" description="Disordered" evidence="9">
    <location>
        <begin position="324"/>
        <end position="370"/>
    </location>
</feature>
<evidence type="ECO:0000256" key="6">
    <source>
        <dbReference type="ARBA" id="ARBA00023163"/>
    </source>
</evidence>
<feature type="domain" description="Dof-type" evidence="10">
    <location>
        <begin position="96"/>
        <end position="150"/>
    </location>
</feature>
<dbReference type="InterPro" id="IPR045174">
    <property type="entry name" value="Dof"/>
</dbReference>
<gene>
    <name evidence="11" type="ORF">DCAR_0208082</name>
</gene>
<dbReference type="PANTHER" id="PTHR31089:SF52">
    <property type="entry name" value="CYCLIC DOF FACTOR 1-LIKE"/>
    <property type="match status" value="1"/>
</dbReference>
<organism evidence="11 12">
    <name type="scientific">Daucus carota subsp. sativus</name>
    <name type="common">Carrot</name>
    <dbReference type="NCBI Taxonomy" id="79200"/>
    <lineage>
        <taxon>Eukaryota</taxon>
        <taxon>Viridiplantae</taxon>
        <taxon>Streptophyta</taxon>
        <taxon>Embryophyta</taxon>
        <taxon>Tracheophyta</taxon>
        <taxon>Spermatophyta</taxon>
        <taxon>Magnoliopsida</taxon>
        <taxon>eudicotyledons</taxon>
        <taxon>Gunneridae</taxon>
        <taxon>Pentapetalae</taxon>
        <taxon>asterids</taxon>
        <taxon>campanulids</taxon>
        <taxon>Apiales</taxon>
        <taxon>Apiaceae</taxon>
        <taxon>Apioideae</taxon>
        <taxon>Scandiceae</taxon>
        <taxon>Daucinae</taxon>
        <taxon>Daucus</taxon>
        <taxon>Daucus sect. Daucus</taxon>
    </lineage>
</organism>
<keyword evidence="5 8" id="KW-0238">DNA-binding</keyword>
<evidence type="ECO:0000256" key="2">
    <source>
        <dbReference type="ARBA" id="ARBA00022771"/>
    </source>
</evidence>
<reference evidence="11" key="1">
    <citation type="journal article" date="2016" name="Nat. Genet.">
        <title>A high-quality carrot genome assembly provides new insights into carotenoid accumulation and asterid genome evolution.</title>
        <authorList>
            <person name="Iorizzo M."/>
            <person name="Ellison S."/>
            <person name="Senalik D."/>
            <person name="Zeng P."/>
            <person name="Satapoomin P."/>
            <person name="Huang J."/>
            <person name="Bowman M."/>
            <person name="Iovene M."/>
            <person name="Sanseverino W."/>
            <person name="Cavagnaro P."/>
            <person name="Yildiz M."/>
            <person name="Macko-Podgorni A."/>
            <person name="Moranska E."/>
            <person name="Grzebelus E."/>
            <person name="Grzebelus D."/>
            <person name="Ashrafi H."/>
            <person name="Zheng Z."/>
            <person name="Cheng S."/>
            <person name="Spooner D."/>
            <person name="Van Deynze A."/>
            <person name="Simon P."/>
        </authorList>
    </citation>
    <scope>NUCLEOTIDE SEQUENCE</scope>
    <source>
        <tissue evidence="11">Leaf</tissue>
    </source>
</reference>
<evidence type="ECO:0000256" key="1">
    <source>
        <dbReference type="ARBA" id="ARBA00022723"/>
    </source>
</evidence>
<dbReference type="AlphaFoldDB" id="A0AAF1AQ75"/>
<evidence type="ECO:0000259" key="10">
    <source>
        <dbReference type="PROSITE" id="PS50884"/>
    </source>
</evidence>
<feature type="region of interest" description="Disordered" evidence="9">
    <location>
        <begin position="28"/>
        <end position="89"/>
    </location>
</feature>
<dbReference type="EMBL" id="CP093344">
    <property type="protein sequence ID" value="WOG88847.1"/>
    <property type="molecule type" value="Genomic_DNA"/>
</dbReference>
<evidence type="ECO:0000256" key="3">
    <source>
        <dbReference type="ARBA" id="ARBA00022833"/>
    </source>
</evidence>
<evidence type="ECO:0000256" key="7">
    <source>
        <dbReference type="ARBA" id="ARBA00023242"/>
    </source>
</evidence>
<dbReference type="GO" id="GO:0008270">
    <property type="term" value="F:zinc ion binding"/>
    <property type="evidence" value="ECO:0007669"/>
    <property type="project" value="UniProtKB-KW"/>
</dbReference>
<evidence type="ECO:0000256" key="8">
    <source>
        <dbReference type="PROSITE-ProRule" id="PRU00071"/>
    </source>
</evidence>